<dbReference type="InterPro" id="IPR036734">
    <property type="entry name" value="Neur_chan_lig-bd_sf"/>
</dbReference>
<sequence length="221" mass="25590">MTNIGDFPFDHEICSLYFMVYSYNYWDVSMSLSIPEKKIYLIAGNGEWSISRITSQIDFYNTTSYAYAFDSGAFNIFMRREPHFYIYVIVFPCFILSFLSVIGMFCSRNRKEDQLIKLSIGLTSLMSIAVLLQIVTDSIPKSKTFPLLGVYAIVCVFIIACGCAVLITIPRSIDEPILKKYEQHSSTILHHLHRLSKPHIIWHLFFQAANLINLIIFFSYW</sequence>
<dbReference type="AlphaFoldDB" id="A0AAF3FIM6"/>
<feature type="transmembrane region" description="Helical" evidence="2">
    <location>
        <begin position="200"/>
        <end position="220"/>
    </location>
</feature>
<feature type="transmembrane region" description="Helical" evidence="2">
    <location>
        <begin position="118"/>
        <end position="136"/>
    </location>
</feature>
<feature type="transmembrane region" description="Helical" evidence="2">
    <location>
        <begin position="148"/>
        <end position="169"/>
    </location>
</feature>
<keyword evidence="3" id="KW-1185">Reference proteome</keyword>
<dbReference type="SUPFAM" id="SSF90112">
    <property type="entry name" value="Neurotransmitter-gated ion-channel transmembrane pore"/>
    <property type="match status" value="1"/>
</dbReference>
<accession>A0AAF3FIM6</accession>
<organism evidence="3 4">
    <name type="scientific">Mesorhabditis belari</name>
    <dbReference type="NCBI Taxonomy" id="2138241"/>
    <lineage>
        <taxon>Eukaryota</taxon>
        <taxon>Metazoa</taxon>
        <taxon>Ecdysozoa</taxon>
        <taxon>Nematoda</taxon>
        <taxon>Chromadorea</taxon>
        <taxon>Rhabditida</taxon>
        <taxon>Rhabditina</taxon>
        <taxon>Rhabditomorpha</taxon>
        <taxon>Rhabditoidea</taxon>
        <taxon>Rhabditidae</taxon>
        <taxon>Mesorhabditinae</taxon>
        <taxon>Mesorhabditis</taxon>
    </lineage>
</organism>
<dbReference type="InterPro" id="IPR038050">
    <property type="entry name" value="Neuro_actylchol_rec"/>
</dbReference>
<dbReference type="GO" id="GO:0016020">
    <property type="term" value="C:membrane"/>
    <property type="evidence" value="ECO:0007669"/>
    <property type="project" value="UniProtKB-SubCell"/>
</dbReference>
<evidence type="ECO:0000256" key="1">
    <source>
        <dbReference type="ARBA" id="ARBA00004141"/>
    </source>
</evidence>
<keyword evidence="2" id="KW-0812">Transmembrane</keyword>
<dbReference type="WBParaSite" id="MBELARI_LOCUS649">
    <property type="protein sequence ID" value="MBELARI_LOCUS649"/>
    <property type="gene ID" value="MBELARI_LOCUS649"/>
</dbReference>
<comment type="subcellular location">
    <subcellularLocation>
        <location evidence="1">Membrane</location>
        <topology evidence="1">Multi-pass membrane protein</topology>
    </subcellularLocation>
</comment>
<evidence type="ECO:0000313" key="4">
    <source>
        <dbReference type="WBParaSite" id="MBELARI_LOCUS649"/>
    </source>
</evidence>
<dbReference type="SUPFAM" id="SSF63712">
    <property type="entry name" value="Nicotinic receptor ligand binding domain-like"/>
    <property type="match status" value="1"/>
</dbReference>
<dbReference type="CDD" id="cd19051">
    <property type="entry name" value="LGIC_TM_cation"/>
    <property type="match status" value="1"/>
</dbReference>
<keyword evidence="2" id="KW-0472">Membrane</keyword>
<dbReference type="Gene3D" id="1.20.58.390">
    <property type="entry name" value="Neurotransmitter-gated ion-channel transmembrane domain"/>
    <property type="match status" value="1"/>
</dbReference>
<protein>
    <submittedName>
        <fullName evidence="4">Neurotransmitter-gated ion-channel transmembrane domain-containing protein</fullName>
    </submittedName>
</protein>
<name>A0AAF3FIM6_9BILA</name>
<feature type="transmembrane region" description="Helical" evidence="2">
    <location>
        <begin position="84"/>
        <end position="106"/>
    </location>
</feature>
<dbReference type="Gene3D" id="2.70.170.10">
    <property type="entry name" value="Neurotransmitter-gated ion-channel ligand-binding domain"/>
    <property type="match status" value="1"/>
</dbReference>
<evidence type="ECO:0000313" key="3">
    <source>
        <dbReference type="Proteomes" id="UP000887575"/>
    </source>
</evidence>
<dbReference type="GO" id="GO:0005230">
    <property type="term" value="F:extracellular ligand-gated monoatomic ion channel activity"/>
    <property type="evidence" value="ECO:0007669"/>
    <property type="project" value="InterPro"/>
</dbReference>
<proteinExistence type="predicted"/>
<dbReference type="InterPro" id="IPR036719">
    <property type="entry name" value="Neuro-gated_channel_TM_sf"/>
</dbReference>
<dbReference type="InterPro" id="IPR006201">
    <property type="entry name" value="Neur_channel"/>
</dbReference>
<evidence type="ECO:0000256" key="2">
    <source>
        <dbReference type="SAM" id="Phobius"/>
    </source>
</evidence>
<dbReference type="Proteomes" id="UP000887575">
    <property type="component" value="Unassembled WGS sequence"/>
</dbReference>
<keyword evidence="2" id="KW-1133">Transmembrane helix</keyword>
<dbReference type="GO" id="GO:0004888">
    <property type="term" value="F:transmembrane signaling receptor activity"/>
    <property type="evidence" value="ECO:0007669"/>
    <property type="project" value="InterPro"/>
</dbReference>
<dbReference type="PANTHER" id="PTHR18945">
    <property type="entry name" value="NEUROTRANSMITTER GATED ION CHANNEL"/>
    <property type="match status" value="1"/>
</dbReference>
<reference evidence="4" key="1">
    <citation type="submission" date="2024-02" db="UniProtKB">
        <authorList>
            <consortium name="WormBaseParasite"/>
        </authorList>
    </citation>
    <scope>IDENTIFICATION</scope>
</reference>